<comment type="similarity">
    <text evidence="3">In the N-terminal section; belongs to the PMEI family.</text>
</comment>
<keyword evidence="11" id="KW-1133">Transmembrane helix</keyword>
<evidence type="ECO:0000256" key="4">
    <source>
        <dbReference type="ARBA" id="ARBA00007786"/>
    </source>
</evidence>
<dbReference type="Pfam" id="PF01095">
    <property type="entry name" value="Pectinesterase"/>
    <property type="match status" value="1"/>
</dbReference>
<dbReference type="GO" id="GO:0004857">
    <property type="term" value="F:enzyme inhibitor activity"/>
    <property type="evidence" value="ECO:0007669"/>
    <property type="project" value="InterPro"/>
</dbReference>
<dbReference type="PROSITE" id="PS00503">
    <property type="entry name" value="PECTINESTERASE_2"/>
    <property type="match status" value="1"/>
</dbReference>
<dbReference type="InterPro" id="IPR000070">
    <property type="entry name" value="Pectinesterase_cat"/>
</dbReference>
<dbReference type="SUPFAM" id="SSF51126">
    <property type="entry name" value="Pectin lyase-like"/>
    <property type="match status" value="1"/>
</dbReference>
<comment type="catalytic activity">
    <reaction evidence="10">
        <text>[(1-&gt;4)-alpha-D-galacturonosyl methyl ester](n) + n H2O = [(1-&gt;4)-alpha-D-galacturonosyl](n) + n methanol + n H(+)</text>
        <dbReference type="Rhea" id="RHEA:22380"/>
        <dbReference type="Rhea" id="RHEA-COMP:14570"/>
        <dbReference type="Rhea" id="RHEA-COMP:14573"/>
        <dbReference type="ChEBI" id="CHEBI:15377"/>
        <dbReference type="ChEBI" id="CHEBI:15378"/>
        <dbReference type="ChEBI" id="CHEBI:17790"/>
        <dbReference type="ChEBI" id="CHEBI:140522"/>
        <dbReference type="ChEBI" id="CHEBI:140523"/>
        <dbReference type="EC" id="3.1.1.11"/>
    </reaction>
</comment>
<evidence type="ECO:0000256" key="6">
    <source>
        <dbReference type="ARBA" id="ARBA00022512"/>
    </source>
</evidence>
<proteinExistence type="inferred from homology"/>
<dbReference type="Gene3D" id="2.160.20.10">
    <property type="entry name" value="Single-stranded right-handed beta-helix, Pectin lyase-like"/>
    <property type="match status" value="1"/>
</dbReference>
<evidence type="ECO:0000313" key="13">
    <source>
        <dbReference type="EMBL" id="KAH9328314.1"/>
    </source>
</evidence>
<dbReference type="EMBL" id="JAHRHJ020000001">
    <property type="protein sequence ID" value="KAH9328314.1"/>
    <property type="molecule type" value="Genomic_DNA"/>
</dbReference>
<dbReference type="FunFam" id="2.160.20.10:FF:000029">
    <property type="entry name" value="Pectinesterase 4"/>
    <property type="match status" value="1"/>
</dbReference>
<keyword evidence="7 10" id="KW-0378">Hydrolase</keyword>
<keyword evidence="6" id="KW-0134">Cell wall</keyword>
<dbReference type="InterPro" id="IPR011050">
    <property type="entry name" value="Pectin_lyase_fold/virulence"/>
</dbReference>
<evidence type="ECO:0000256" key="5">
    <source>
        <dbReference type="ARBA" id="ARBA00013229"/>
    </source>
</evidence>
<dbReference type="GO" id="GO:0030599">
    <property type="term" value="F:pectinesterase activity"/>
    <property type="evidence" value="ECO:0007669"/>
    <property type="project" value="UniProtKB-UniRule"/>
</dbReference>
<dbReference type="Pfam" id="PF04043">
    <property type="entry name" value="PMEI"/>
    <property type="match status" value="1"/>
</dbReference>
<dbReference type="InterPro" id="IPR033131">
    <property type="entry name" value="Pectinesterase_Asp_AS"/>
</dbReference>
<dbReference type="Gene3D" id="1.20.140.40">
    <property type="entry name" value="Invertase/pectin methylesterase inhibitor family protein"/>
    <property type="match status" value="1"/>
</dbReference>
<dbReference type="SMART" id="SM00856">
    <property type="entry name" value="PMEI"/>
    <property type="match status" value="1"/>
</dbReference>
<accession>A0AA38GRR5</accession>
<keyword evidence="11" id="KW-0812">Transmembrane</keyword>
<evidence type="ECO:0000256" key="2">
    <source>
        <dbReference type="ARBA" id="ARBA00005184"/>
    </source>
</evidence>
<protein>
    <recommendedName>
        <fullName evidence="5 10">Pectinesterase</fullName>
        <ecNumber evidence="5 10">3.1.1.11</ecNumber>
    </recommendedName>
</protein>
<evidence type="ECO:0000256" key="9">
    <source>
        <dbReference type="PROSITE-ProRule" id="PRU10040"/>
    </source>
</evidence>
<keyword evidence="11" id="KW-0472">Membrane</keyword>
<sequence>TLAIMKSGVNNYGKIEKQGQDEIKPKRFGRKHCMFLGLLIFFLGVAMVCLAVGLERVLSKNGGGSSVESGAKMIEKICSNTLYPEKCVHSLSSFPGAMNASGLKLVALSIRISMEGINSAMQSVENFIQEKGDHIVSLALNDCVELLEYSLDGLDSSLTKLLQSNSDDISDLQTWVSSSLTYQTTCLDGLGYMEGKSFNYIMEQGKNVSMVLSNSLALIKTLPMLVGDSEIPSHSRRLLSDVDESSLLPRWVSDIGKRFLVEEKSLVPDVVVALDGSGNYSRIQDAVDVAPQSNNQSYVIHIKAGVYEENVIISKKMTNIVFIGDGANSTIISGSKNVQIGMSVYRSATVAIDGNGFIARDLTIENTSGPKRMQAVALRVSADQTAFYNCTFKGNQGTLYSHTFRQFYRECTIFGTVDFIFGNSAAVFQNCSLVALKPLPGQNNTCTAQAKSDPNQNTGFSFQKCKVDGTPELLSIRNISTYLGTPLKQYSCAIFLHCYLTKVVDPAGWLTPNEELVLDNVLMGEFENKGPGSRASKRVDWATHLSQKQARSFNVKDFLSSSKWLPATHIEFDELP</sequence>
<evidence type="ECO:0000256" key="8">
    <source>
        <dbReference type="ARBA" id="ARBA00023085"/>
    </source>
</evidence>
<evidence type="ECO:0000256" key="7">
    <source>
        <dbReference type="ARBA" id="ARBA00022801"/>
    </source>
</evidence>
<keyword evidence="8 10" id="KW-0063">Aspartyl esterase</keyword>
<comment type="subcellular location">
    <subcellularLocation>
        <location evidence="1">Secreted</location>
        <location evidence="1">Cell wall</location>
    </subcellularLocation>
</comment>
<feature type="domain" description="Pectinesterase inhibitor" evidence="12">
    <location>
        <begin position="69"/>
        <end position="218"/>
    </location>
</feature>
<evidence type="ECO:0000313" key="14">
    <source>
        <dbReference type="Proteomes" id="UP000824469"/>
    </source>
</evidence>
<dbReference type="NCBIfam" id="TIGR01614">
    <property type="entry name" value="PME_inhib"/>
    <property type="match status" value="1"/>
</dbReference>
<dbReference type="Proteomes" id="UP000824469">
    <property type="component" value="Unassembled WGS sequence"/>
</dbReference>
<dbReference type="CDD" id="cd15798">
    <property type="entry name" value="PMEI-like_3"/>
    <property type="match status" value="1"/>
</dbReference>
<organism evidence="13 14">
    <name type="scientific">Taxus chinensis</name>
    <name type="common">Chinese yew</name>
    <name type="synonym">Taxus wallichiana var. chinensis</name>
    <dbReference type="NCBI Taxonomy" id="29808"/>
    <lineage>
        <taxon>Eukaryota</taxon>
        <taxon>Viridiplantae</taxon>
        <taxon>Streptophyta</taxon>
        <taxon>Embryophyta</taxon>
        <taxon>Tracheophyta</taxon>
        <taxon>Spermatophyta</taxon>
        <taxon>Pinopsida</taxon>
        <taxon>Pinidae</taxon>
        <taxon>Conifers II</taxon>
        <taxon>Cupressales</taxon>
        <taxon>Taxaceae</taxon>
        <taxon>Taxus</taxon>
    </lineage>
</organism>
<feature type="transmembrane region" description="Helical" evidence="11">
    <location>
        <begin position="33"/>
        <end position="54"/>
    </location>
</feature>
<dbReference type="GO" id="GO:0045490">
    <property type="term" value="P:pectin catabolic process"/>
    <property type="evidence" value="ECO:0007669"/>
    <property type="project" value="UniProtKB-UniRule"/>
</dbReference>
<comment type="pathway">
    <text evidence="2 10">Glycan metabolism; pectin degradation; 2-dehydro-3-deoxy-D-gluconate from pectin: step 1/5.</text>
</comment>
<evidence type="ECO:0000256" key="1">
    <source>
        <dbReference type="ARBA" id="ARBA00004191"/>
    </source>
</evidence>
<dbReference type="InterPro" id="IPR006501">
    <property type="entry name" value="Pectinesterase_inhib_dom"/>
</dbReference>
<dbReference type="GO" id="GO:0042545">
    <property type="term" value="P:cell wall modification"/>
    <property type="evidence" value="ECO:0007669"/>
    <property type="project" value="UniProtKB-UniRule"/>
</dbReference>
<reference evidence="13 14" key="1">
    <citation type="journal article" date="2021" name="Nat. Plants">
        <title>The Taxus genome provides insights into paclitaxel biosynthesis.</title>
        <authorList>
            <person name="Xiong X."/>
            <person name="Gou J."/>
            <person name="Liao Q."/>
            <person name="Li Y."/>
            <person name="Zhou Q."/>
            <person name="Bi G."/>
            <person name="Li C."/>
            <person name="Du R."/>
            <person name="Wang X."/>
            <person name="Sun T."/>
            <person name="Guo L."/>
            <person name="Liang H."/>
            <person name="Lu P."/>
            <person name="Wu Y."/>
            <person name="Zhang Z."/>
            <person name="Ro D.K."/>
            <person name="Shang Y."/>
            <person name="Huang S."/>
            <person name="Yan J."/>
        </authorList>
    </citation>
    <scope>NUCLEOTIDE SEQUENCE [LARGE SCALE GENOMIC DNA]</scope>
    <source>
        <strain evidence="13">Ta-2019</strain>
    </source>
</reference>
<dbReference type="InterPro" id="IPR012334">
    <property type="entry name" value="Pectin_lyas_fold"/>
</dbReference>
<evidence type="ECO:0000256" key="11">
    <source>
        <dbReference type="SAM" id="Phobius"/>
    </source>
</evidence>
<dbReference type="PANTHER" id="PTHR31707">
    <property type="entry name" value="PECTINESTERASE"/>
    <property type="match status" value="1"/>
</dbReference>
<dbReference type="OMA" id="SYVIHIK"/>
<dbReference type="EC" id="3.1.1.11" evidence="5 10"/>
<dbReference type="SUPFAM" id="SSF101148">
    <property type="entry name" value="Plant invertase/pectin methylesterase inhibitor"/>
    <property type="match status" value="1"/>
</dbReference>
<dbReference type="InterPro" id="IPR035513">
    <property type="entry name" value="Invertase/methylesterase_inhib"/>
</dbReference>
<dbReference type="AlphaFoldDB" id="A0AA38GRR5"/>
<feature type="active site" evidence="9">
    <location>
        <position position="418"/>
    </location>
</feature>
<evidence type="ECO:0000256" key="3">
    <source>
        <dbReference type="ARBA" id="ARBA00006027"/>
    </source>
</evidence>
<evidence type="ECO:0000256" key="10">
    <source>
        <dbReference type="RuleBase" id="RU000589"/>
    </source>
</evidence>
<comment type="similarity">
    <text evidence="4">In the C-terminal section; belongs to the pectinesterase family.</text>
</comment>
<gene>
    <name evidence="13" type="ORF">KI387_000422</name>
</gene>
<keyword evidence="14" id="KW-1185">Reference proteome</keyword>
<comment type="caution">
    <text evidence="13">The sequence shown here is derived from an EMBL/GenBank/DDBJ whole genome shotgun (WGS) entry which is preliminary data.</text>
</comment>
<evidence type="ECO:0000259" key="12">
    <source>
        <dbReference type="SMART" id="SM00856"/>
    </source>
</evidence>
<keyword evidence="6" id="KW-0964">Secreted</keyword>
<feature type="non-terminal residue" evidence="13">
    <location>
        <position position="1"/>
    </location>
</feature>
<name>A0AA38GRR5_TAXCH</name>